<evidence type="ECO:0008006" key="5">
    <source>
        <dbReference type="Google" id="ProtNLM"/>
    </source>
</evidence>
<dbReference type="InterPro" id="IPR032466">
    <property type="entry name" value="Metal_Hydrolase"/>
</dbReference>
<evidence type="ECO:0000313" key="2">
    <source>
        <dbReference type="EMBL" id="WPB03657.1"/>
    </source>
</evidence>
<dbReference type="EMBL" id="CP134188">
    <property type="protein sequence ID" value="WPB03657.1"/>
    <property type="molecule type" value="Genomic_DNA"/>
</dbReference>
<organism evidence="1 3">
    <name type="scientific">Cercospora beticola</name>
    <name type="common">Sugarbeet leaf spot fungus</name>
    <dbReference type="NCBI Taxonomy" id="122368"/>
    <lineage>
        <taxon>Eukaryota</taxon>
        <taxon>Fungi</taxon>
        <taxon>Dikarya</taxon>
        <taxon>Ascomycota</taxon>
        <taxon>Pezizomycotina</taxon>
        <taxon>Dothideomycetes</taxon>
        <taxon>Dothideomycetidae</taxon>
        <taxon>Mycosphaerellales</taxon>
        <taxon>Mycosphaerellaceae</taxon>
        <taxon>Cercospora</taxon>
    </lineage>
</organism>
<dbReference type="InterPro" id="IPR052349">
    <property type="entry name" value="Metallo-hydrolase_Enzymes"/>
</dbReference>
<evidence type="ECO:0000313" key="3">
    <source>
        <dbReference type="Proteomes" id="UP000230605"/>
    </source>
</evidence>
<evidence type="ECO:0000313" key="4">
    <source>
        <dbReference type="Proteomes" id="UP001302367"/>
    </source>
</evidence>
<proteinExistence type="predicted"/>
<name>A0A2G5H9J2_CERBT</name>
<gene>
    <name evidence="1" type="ORF">CB0940_07691</name>
    <name evidence="2" type="ORF">RHO25_008298</name>
</gene>
<dbReference type="PANTHER" id="PTHR32027">
    <property type="entry name" value="CYTOSINE DEAMINASE"/>
    <property type="match status" value="1"/>
</dbReference>
<dbReference type="Proteomes" id="UP000230605">
    <property type="component" value="Chromosome 5"/>
</dbReference>
<dbReference type="AlphaFoldDB" id="A0A2G5H9J2"/>
<dbReference type="Gene3D" id="3.20.20.140">
    <property type="entry name" value="Metal-dependent hydrolases"/>
    <property type="match status" value="1"/>
</dbReference>
<reference evidence="1 3" key="1">
    <citation type="submission" date="2015-10" db="EMBL/GenBank/DDBJ databases">
        <title>The cercosporin biosynthetic gene cluster was horizontally transferred to several fungal lineages and shown to be expanded in Cercospora beticola based on microsynteny with recipient genomes.</title>
        <authorList>
            <person name="De Jonge R."/>
            <person name="Ebert M.K."/>
            <person name="Suttle J.C."/>
            <person name="Jurick Ii W.M."/>
            <person name="Secor G.A."/>
            <person name="Thomma B.P."/>
            <person name="Van De Peer Y."/>
            <person name="Bolton M.D."/>
        </authorList>
    </citation>
    <scope>NUCLEOTIDE SEQUENCE [LARGE SCALE GENOMIC DNA]</scope>
    <source>
        <strain evidence="1 3">09-40</strain>
    </source>
</reference>
<dbReference type="PANTHER" id="PTHR32027:SF0">
    <property type="entry name" value="CYTOSINE DEAMINASE"/>
    <property type="match status" value="1"/>
</dbReference>
<dbReference type="EMBL" id="LKMD01000108">
    <property type="protein sequence ID" value="PIA89206.1"/>
    <property type="molecule type" value="Genomic_DNA"/>
</dbReference>
<dbReference type="Proteomes" id="UP001302367">
    <property type="component" value="Chromosome 5"/>
</dbReference>
<sequence length="480" mass="52899">MAGEFLRQHGIDIDSEMAKIQFGSTGKKTSEQATRIDVLSNVSLPGTERDTRWDVHLSDGCIRDVVAHQDDAPPANSVDGKGALLAPSLCHPHIHIDKAYLLSHPKYADLQVEKGDFQEAMDLTGKAKAQFENEDLLERGQRLVDESVAAGVTHMRAFVEVDAGVQLKCLEAGIQLQKRAADDAVCNIQICAFAQLPLFSPSAGDEQGGVIRDLMRQAVARPGVTVIGSTPYVENDREKMQRSVEWMVDLSIEHNAHLDFHLDYNLDQDVEPLVWFVVQTLKEKGWKDRTSNVTIVLGHCTRLTLFSEAQWKELAQTIKDAQLPISFVGLPTSDLFMMRTGKQPEIRGTLDVPRLIKEYDLNACIGVNNIGNAFTPQGTCDPLSLACQGVGIYQAGTKRDTEVLYECFSTRARAAIGLGRRGVGDTSLAFQPGDPADLLLFQAADPSWRTRISVSEAVYLYDHGQGRMTILNGRISRSPQ</sequence>
<dbReference type="SUPFAM" id="SSF51338">
    <property type="entry name" value="Composite domain of metallo-dependent hydrolases"/>
    <property type="match status" value="1"/>
</dbReference>
<dbReference type="SUPFAM" id="SSF51556">
    <property type="entry name" value="Metallo-dependent hydrolases"/>
    <property type="match status" value="1"/>
</dbReference>
<dbReference type="OrthoDB" id="10266980at2759"/>
<accession>A0A2G5H9J2</accession>
<reference evidence="2 4" key="2">
    <citation type="submission" date="2023-09" db="EMBL/GenBank/DDBJ databases">
        <title>Complete-Gapless Cercospora beticola genome.</title>
        <authorList>
            <person name="Wyatt N.A."/>
            <person name="Spanner R.E."/>
            <person name="Bolton M.D."/>
        </authorList>
    </citation>
    <scope>NUCLEOTIDE SEQUENCE [LARGE SCALE GENOMIC DNA]</scope>
    <source>
        <strain evidence="2">Cb09-40</strain>
    </source>
</reference>
<dbReference type="InterPro" id="IPR011059">
    <property type="entry name" value="Metal-dep_hydrolase_composite"/>
</dbReference>
<dbReference type="GO" id="GO:0016814">
    <property type="term" value="F:hydrolase activity, acting on carbon-nitrogen (but not peptide) bonds, in cyclic amidines"/>
    <property type="evidence" value="ECO:0007669"/>
    <property type="project" value="TreeGrafter"/>
</dbReference>
<keyword evidence="4" id="KW-1185">Reference proteome</keyword>
<protein>
    <recommendedName>
        <fullName evidence="5">Cytosine deaminase</fullName>
    </recommendedName>
</protein>
<evidence type="ECO:0000313" key="1">
    <source>
        <dbReference type="EMBL" id="PIA89206.1"/>
    </source>
</evidence>